<dbReference type="InterPro" id="IPR005182">
    <property type="entry name" value="YdbS-like_PH"/>
</dbReference>
<feature type="domain" description="YdbS-like PH" evidence="2">
    <location>
        <begin position="421"/>
        <end position="492"/>
    </location>
</feature>
<protein>
    <submittedName>
        <fullName evidence="3">Putative membrane protein</fullName>
    </submittedName>
</protein>
<feature type="transmembrane region" description="Helical" evidence="1">
    <location>
        <begin position="35"/>
        <end position="54"/>
    </location>
</feature>
<dbReference type="EMBL" id="SNXZ01000007">
    <property type="protein sequence ID" value="TDP92894.1"/>
    <property type="molecule type" value="Genomic_DNA"/>
</dbReference>
<reference evidence="3 4" key="1">
    <citation type="submission" date="2019-03" db="EMBL/GenBank/DDBJ databases">
        <title>Genomic Encyclopedia of Type Strains, Phase IV (KMG-IV): sequencing the most valuable type-strain genomes for metagenomic binning, comparative biology and taxonomic classification.</title>
        <authorList>
            <person name="Goeker M."/>
        </authorList>
    </citation>
    <scope>NUCLEOTIDE SEQUENCE [LARGE SCALE GENOMIC DNA]</scope>
    <source>
        <strain evidence="3 4">DSM 45361</strain>
    </source>
</reference>
<evidence type="ECO:0000256" key="1">
    <source>
        <dbReference type="SAM" id="Phobius"/>
    </source>
</evidence>
<feature type="domain" description="YdbS-like PH" evidence="2">
    <location>
        <begin position="78"/>
        <end position="157"/>
    </location>
</feature>
<dbReference type="AlphaFoldDB" id="A0A4R6S114"/>
<feature type="transmembrane region" description="Helical" evidence="1">
    <location>
        <begin position="400"/>
        <end position="418"/>
    </location>
</feature>
<feature type="transmembrane region" description="Helical" evidence="1">
    <location>
        <begin position="375"/>
        <end position="394"/>
    </location>
</feature>
<sequence length="520" mass="56044">MSGPTGLSGLPKAPDHVEPAPEWGRLDARMLVVRPLHEIVGFVPVLVALLVFGTGDAWRVLLSLAVIVLLVLRGLFSWLTTRYRISESQVELHSGLLSRKRKAVPRDRIRTADLTAKFGHRLFGLSAIRIGTGQHAKGKADGLLLDAVPVPEAERLRVVLLQRGVGHREAAVETAPAEARSTAIATLHRSWLRFAPLSLSGLLSIGAVIGVLVNAANEVDVRISRMAAVKEVVRWARESSLVLVVAVAIAVVLVLAVLGSLLKYVLQYAGYRLTRQADGTVRVTRGLLTTRSVSIEEKRLRGVQVGEPMLLRAGHGAKVSAVTTGLGKEQGGSLLLPPAPRAEAHRVVAEVLRLPEPPTSAELTRHPRRALARRLVRAVGAAVLVEAALLLTVAAWDWPLVLPLAWLVALPAAAWLGVDRYRRLGHALTERYLVSRTGSLDTKTVALQRDGIIGWRIRRTWFQRRTGLMTVTATTAAGRGAYSVPDIGEADGVALALDAVPGLLRPFAEPVSPESRPTPS</sequence>
<keyword evidence="4" id="KW-1185">Reference proteome</keyword>
<evidence type="ECO:0000259" key="2">
    <source>
        <dbReference type="Pfam" id="PF03703"/>
    </source>
</evidence>
<dbReference type="InterPro" id="IPR014529">
    <property type="entry name" value="UCP026631"/>
</dbReference>
<evidence type="ECO:0000313" key="4">
    <source>
        <dbReference type="Proteomes" id="UP000295444"/>
    </source>
</evidence>
<dbReference type="PANTHER" id="PTHR34473:SF2">
    <property type="entry name" value="UPF0699 TRANSMEMBRANE PROTEIN YDBT"/>
    <property type="match status" value="1"/>
</dbReference>
<dbReference type="Proteomes" id="UP000295444">
    <property type="component" value="Unassembled WGS sequence"/>
</dbReference>
<feature type="transmembrane region" description="Helical" evidence="1">
    <location>
        <begin position="241"/>
        <end position="266"/>
    </location>
</feature>
<accession>A0A4R6S114</accession>
<comment type="caution">
    <text evidence="3">The sequence shown here is derived from an EMBL/GenBank/DDBJ whole genome shotgun (WGS) entry which is preliminary data.</text>
</comment>
<feature type="transmembrane region" description="Helical" evidence="1">
    <location>
        <begin position="60"/>
        <end position="79"/>
    </location>
</feature>
<dbReference type="Pfam" id="PF03703">
    <property type="entry name" value="bPH_2"/>
    <property type="match status" value="2"/>
</dbReference>
<keyword evidence="1" id="KW-0472">Membrane</keyword>
<keyword evidence="1" id="KW-0812">Transmembrane</keyword>
<keyword evidence="1" id="KW-1133">Transmembrane helix</keyword>
<dbReference type="PIRSF" id="PIRSF026631">
    <property type="entry name" value="UCP026631"/>
    <property type="match status" value="1"/>
</dbReference>
<dbReference type="RefSeq" id="WP_243754400.1">
    <property type="nucleotide sequence ID" value="NZ_SNXZ01000007.1"/>
</dbReference>
<proteinExistence type="predicted"/>
<evidence type="ECO:0000313" key="3">
    <source>
        <dbReference type="EMBL" id="TDP92894.1"/>
    </source>
</evidence>
<dbReference type="PANTHER" id="PTHR34473">
    <property type="entry name" value="UPF0699 TRANSMEMBRANE PROTEIN YDBS"/>
    <property type="match status" value="1"/>
</dbReference>
<organism evidence="3 4">
    <name type="scientific">Labedaea rhizosphaerae</name>
    <dbReference type="NCBI Taxonomy" id="598644"/>
    <lineage>
        <taxon>Bacteria</taxon>
        <taxon>Bacillati</taxon>
        <taxon>Actinomycetota</taxon>
        <taxon>Actinomycetes</taxon>
        <taxon>Pseudonocardiales</taxon>
        <taxon>Pseudonocardiaceae</taxon>
        <taxon>Labedaea</taxon>
    </lineage>
</organism>
<name>A0A4R6S114_LABRH</name>
<gene>
    <name evidence="3" type="ORF">EV186_107129</name>
</gene>
<feature type="transmembrane region" description="Helical" evidence="1">
    <location>
        <begin position="194"/>
        <end position="216"/>
    </location>
</feature>